<dbReference type="HOGENOM" id="CLU_027435_0_0_1"/>
<proteinExistence type="predicted"/>
<reference evidence="3" key="2">
    <citation type="submission" date="2015-01" db="EMBL/GenBank/DDBJ databases">
        <title>Evolutionary Origins and Diversification of the Mycorrhizal Mutualists.</title>
        <authorList>
            <consortium name="DOE Joint Genome Institute"/>
            <consortium name="Mycorrhizal Genomics Consortium"/>
            <person name="Kohler A."/>
            <person name="Kuo A."/>
            <person name="Nagy L.G."/>
            <person name="Floudas D."/>
            <person name="Copeland A."/>
            <person name="Barry K.W."/>
            <person name="Cichocki N."/>
            <person name="Veneault-Fourrey C."/>
            <person name="LaButti K."/>
            <person name="Lindquist E.A."/>
            <person name="Lipzen A."/>
            <person name="Lundell T."/>
            <person name="Morin E."/>
            <person name="Murat C."/>
            <person name="Riley R."/>
            <person name="Ohm R."/>
            <person name="Sun H."/>
            <person name="Tunlid A."/>
            <person name="Henrissat B."/>
            <person name="Grigoriev I.V."/>
            <person name="Hibbett D.S."/>
            <person name="Martin F."/>
        </authorList>
    </citation>
    <scope>NUCLEOTIDE SEQUENCE [LARGE SCALE GENOMIC DNA]</scope>
    <source>
        <strain evidence="3">h7</strain>
    </source>
</reference>
<gene>
    <name evidence="2" type="ORF">M413DRAFT_27645</name>
</gene>
<dbReference type="STRING" id="686832.A0A0C2XUD3"/>
<dbReference type="AlphaFoldDB" id="A0A0C2XUD3"/>
<organism evidence="2 3">
    <name type="scientific">Hebeloma cylindrosporum</name>
    <dbReference type="NCBI Taxonomy" id="76867"/>
    <lineage>
        <taxon>Eukaryota</taxon>
        <taxon>Fungi</taxon>
        <taxon>Dikarya</taxon>
        <taxon>Basidiomycota</taxon>
        <taxon>Agaricomycotina</taxon>
        <taxon>Agaricomycetes</taxon>
        <taxon>Agaricomycetidae</taxon>
        <taxon>Agaricales</taxon>
        <taxon>Agaricineae</taxon>
        <taxon>Hymenogastraceae</taxon>
        <taxon>Hebeloma</taxon>
    </lineage>
</organism>
<name>A0A0C2XUD3_HEBCY</name>
<feature type="region of interest" description="Disordered" evidence="1">
    <location>
        <begin position="121"/>
        <end position="148"/>
    </location>
</feature>
<dbReference type="OrthoDB" id="3143319at2759"/>
<dbReference type="Proteomes" id="UP000053424">
    <property type="component" value="Unassembled WGS sequence"/>
</dbReference>
<sequence>MNIPVQSHDEGSINRFNFTVHHYKSSIYPSEDQLGVLAQGYDVVRAAVSRALNWGSPSAGAVTESSTSRKGHVNSFTLRESPPAVEFPQGHRNEIKEWGVQVTEDEIYNLDDLGQFIGTEFTRHSEGQSVRSPSPAESKHSRPTPLPAERHLDLGSLYRIIPQPHLHPSPFIPSQRSLKGKVYNKAEPIYIPPYSGFSIPDDARVAWLIPIRGKFPWDGCTSSHLLDSAEPAPLPCESGSKGEIFWTRDSVARYWDFLLELRKVGTLGPLGVSFHASKSLKSSSTVASNITRPSASYPMAADILTDSSDLRNTLSRVDYIKVYLDAPRTFYVRSALDAWSYQLPSKSADGHSQKIRVLKGARLLLLDDGFQPVLVS</sequence>
<evidence type="ECO:0000256" key="1">
    <source>
        <dbReference type="SAM" id="MobiDB-lite"/>
    </source>
</evidence>
<evidence type="ECO:0000313" key="3">
    <source>
        <dbReference type="Proteomes" id="UP000053424"/>
    </source>
</evidence>
<reference evidence="2 3" key="1">
    <citation type="submission" date="2014-04" db="EMBL/GenBank/DDBJ databases">
        <authorList>
            <consortium name="DOE Joint Genome Institute"/>
            <person name="Kuo A."/>
            <person name="Gay G."/>
            <person name="Dore J."/>
            <person name="Kohler A."/>
            <person name="Nagy L.G."/>
            <person name="Floudas D."/>
            <person name="Copeland A."/>
            <person name="Barry K.W."/>
            <person name="Cichocki N."/>
            <person name="Veneault-Fourrey C."/>
            <person name="LaButti K."/>
            <person name="Lindquist E.A."/>
            <person name="Lipzen A."/>
            <person name="Lundell T."/>
            <person name="Morin E."/>
            <person name="Murat C."/>
            <person name="Sun H."/>
            <person name="Tunlid A."/>
            <person name="Henrissat B."/>
            <person name="Grigoriev I.V."/>
            <person name="Hibbett D.S."/>
            <person name="Martin F."/>
            <person name="Nordberg H.P."/>
            <person name="Cantor M.N."/>
            <person name="Hua S.X."/>
        </authorList>
    </citation>
    <scope>NUCLEOTIDE SEQUENCE [LARGE SCALE GENOMIC DNA]</scope>
    <source>
        <strain evidence="3">h7</strain>
    </source>
</reference>
<accession>A0A0C2XUD3</accession>
<protein>
    <submittedName>
        <fullName evidence="2">Uncharacterized protein</fullName>
    </submittedName>
</protein>
<keyword evidence="3" id="KW-1185">Reference proteome</keyword>
<evidence type="ECO:0000313" key="2">
    <source>
        <dbReference type="EMBL" id="KIM41258.1"/>
    </source>
</evidence>
<dbReference type="EMBL" id="KN831780">
    <property type="protein sequence ID" value="KIM41258.1"/>
    <property type="molecule type" value="Genomic_DNA"/>
</dbReference>